<evidence type="ECO:0000256" key="1">
    <source>
        <dbReference type="ARBA" id="ARBA00022729"/>
    </source>
</evidence>
<dbReference type="GO" id="GO:0004222">
    <property type="term" value="F:metalloendopeptidase activity"/>
    <property type="evidence" value="ECO:0007669"/>
    <property type="project" value="TreeGrafter"/>
</dbReference>
<organism evidence="3 5">
    <name type="scientific">Cylicocyclus nassatus</name>
    <name type="common">Nematode worm</name>
    <dbReference type="NCBI Taxonomy" id="53992"/>
    <lineage>
        <taxon>Eukaryota</taxon>
        <taxon>Metazoa</taxon>
        <taxon>Ecdysozoa</taxon>
        <taxon>Nematoda</taxon>
        <taxon>Chromadorea</taxon>
        <taxon>Rhabditida</taxon>
        <taxon>Rhabditina</taxon>
        <taxon>Rhabditomorpha</taxon>
        <taxon>Strongyloidea</taxon>
        <taxon>Strongylidae</taxon>
        <taxon>Cylicocyclus</taxon>
    </lineage>
</organism>
<dbReference type="Pfam" id="PF01551">
    <property type="entry name" value="Peptidase_M23"/>
    <property type="match status" value="1"/>
</dbReference>
<dbReference type="Gene3D" id="2.70.70.10">
    <property type="entry name" value="Glucose Permease (Domain IIA)"/>
    <property type="match status" value="1"/>
</dbReference>
<protein>
    <recommendedName>
        <fullName evidence="2">M23ase beta-sheet core domain-containing protein</fullName>
    </recommendedName>
</protein>
<evidence type="ECO:0000313" key="5">
    <source>
        <dbReference type="Proteomes" id="UP001176961"/>
    </source>
</evidence>
<evidence type="ECO:0000259" key="2">
    <source>
        <dbReference type="Pfam" id="PF01551"/>
    </source>
</evidence>
<dbReference type="PANTHER" id="PTHR21666:SF289">
    <property type="entry name" value="L-ALA--D-GLU ENDOPEPTIDASE"/>
    <property type="match status" value="1"/>
</dbReference>
<evidence type="ECO:0000313" key="4">
    <source>
        <dbReference type="EMBL" id="CAJ0596504.1"/>
    </source>
</evidence>
<dbReference type="PANTHER" id="PTHR21666">
    <property type="entry name" value="PEPTIDASE-RELATED"/>
    <property type="match status" value="1"/>
</dbReference>
<gene>
    <name evidence="3" type="ORF">CYNAS_LOCUS8486</name>
    <name evidence="4" type="ORF">CYNAS_LOCUS8487</name>
</gene>
<proteinExistence type="predicted"/>
<feature type="domain" description="M23ase beta-sheet core" evidence="2">
    <location>
        <begin position="106"/>
        <end position="155"/>
    </location>
</feature>
<dbReference type="InterPro" id="IPR016047">
    <property type="entry name" value="M23ase_b-sheet_dom"/>
</dbReference>
<accession>A0AA36GQQ0</accession>
<keyword evidence="5" id="KW-1185">Reference proteome</keyword>
<dbReference type="AlphaFoldDB" id="A0AA36GQQ0"/>
<keyword evidence="1" id="KW-0732">Signal</keyword>
<sequence>MYNPGKTMLDNYMGTKTKDIVYTQVINGQTVVTRKTVPWDYDATGKDFLPNNPTSETIGSAVDMVENLNDIILNAIKVSSGFGLRNTGIVGASKNHLGVDLAANKGSSGARGNYIKVDDGKGTVTLYQHLNTINTSVGQTVRAGEKIGTVGDTGVKAIVAADLDELIQEVNDFLNTVEWADLDIIPGLPQNVFGLYITYTEEGR</sequence>
<dbReference type="SUPFAM" id="SSF51261">
    <property type="entry name" value="Duplicated hybrid motif"/>
    <property type="match status" value="1"/>
</dbReference>
<reference evidence="3" key="1">
    <citation type="submission" date="2023-07" db="EMBL/GenBank/DDBJ databases">
        <authorList>
            <consortium name="CYATHOMIX"/>
        </authorList>
    </citation>
    <scope>NUCLEOTIDE SEQUENCE</scope>
    <source>
        <strain evidence="3">N/A</strain>
    </source>
</reference>
<evidence type="ECO:0000313" key="3">
    <source>
        <dbReference type="EMBL" id="CAJ0596503.1"/>
    </source>
</evidence>
<comment type="caution">
    <text evidence="3">The sequence shown here is derived from an EMBL/GenBank/DDBJ whole genome shotgun (WGS) entry which is preliminary data.</text>
</comment>
<name>A0AA36GQQ0_CYLNA</name>
<dbReference type="EMBL" id="CATQJL010000181">
    <property type="protein sequence ID" value="CAJ0596503.1"/>
    <property type="molecule type" value="Genomic_DNA"/>
</dbReference>
<dbReference type="InterPro" id="IPR050570">
    <property type="entry name" value="Cell_wall_metabolism_enzyme"/>
</dbReference>
<dbReference type="Proteomes" id="UP001176961">
    <property type="component" value="Unassembled WGS sequence"/>
</dbReference>
<dbReference type="InterPro" id="IPR011055">
    <property type="entry name" value="Dup_hybrid_motif"/>
</dbReference>
<dbReference type="CDD" id="cd12797">
    <property type="entry name" value="M23_peptidase"/>
    <property type="match status" value="1"/>
</dbReference>
<dbReference type="EMBL" id="CATQJL010000181">
    <property type="protein sequence ID" value="CAJ0596504.1"/>
    <property type="molecule type" value="Genomic_DNA"/>
</dbReference>